<name>A0AAJ7WZ42_PETMA</name>
<organism evidence="6 7">
    <name type="scientific">Petromyzon marinus</name>
    <name type="common">Sea lamprey</name>
    <dbReference type="NCBI Taxonomy" id="7757"/>
    <lineage>
        <taxon>Eukaryota</taxon>
        <taxon>Metazoa</taxon>
        <taxon>Chordata</taxon>
        <taxon>Craniata</taxon>
        <taxon>Vertebrata</taxon>
        <taxon>Cyclostomata</taxon>
        <taxon>Hyperoartia</taxon>
        <taxon>Petromyzontiformes</taxon>
        <taxon>Petromyzontidae</taxon>
        <taxon>Petromyzon</taxon>
    </lineage>
</organism>
<evidence type="ECO:0000256" key="2">
    <source>
        <dbReference type="ARBA" id="ARBA00004906"/>
    </source>
</evidence>
<sequence length="373" mass="42964">MPFLGQDWRAPGDSWFKTRAGWKRYSEPQLNGGIGSIVISDLGEDNRLDSLHASDGVDKENERRDCINAAKKRRKENANNNVRTQYFHKDKWIYVHKGSTKERHGYCTLGEAFNRLDFSSAIQDTRRFHYVVRLLQLIADTQLTSLSGVAQTNYFSILERVVCKVVDDQHSVRPIRELLSGLCSSVARLVCGVGKSPLVGNVNTWTRRLDTILLWQRLLCGLQISRRGDEGLTLSDLPPHTQLSILQRLDDGRDIVSLGRVTATLHSLSEDRTLWRTLCRYHFTDKQFCRHLVVREGGSADWKATYFTLQKLYPRREQYADSLQFCRHCSILFWKDYPLAVVWEDTGHPCSANDPETSFISVSPQDFMKLFRY</sequence>
<evidence type="ECO:0000256" key="1">
    <source>
        <dbReference type="ARBA" id="ARBA00004123"/>
    </source>
</evidence>
<evidence type="ECO:0000256" key="3">
    <source>
        <dbReference type="ARBA" id="ARBA00022786"/>
    </source>
</evidence>
<dbReference type="PANTHER" id="PTHR13123:SF7">
    <property type="entry name" value="LD30288P"/>
    <property type="match status" value="1"/>
</dbReference>
<evidence type="ECO:0000259" key="5">
    <source>
        <dbReference type="PROSITE" id="PS50181"/>
    </source>
</evidence>
<keyword evidence="3" id="KW-0833">Ubl conjugation pathway</keyword>
<accession>A0AAJ7WZ42</accession>
<comment type="subcellular location">
    <subcellularLocation>
        <location evidence="1">Nucleus</location>
    </subcellularLocation>
</comment>
<dbReference type="AlphaFoldDB" id="A0AAJ7WZ42"/>
<dbReference type="GO" id="GO:0005737">
    <property type="term" value="C:cytoplasm"/>
    <property type="evidence" value="ECO:0007669"/>
    <property type="project" value="TreeGrafter"/>
</dbReference>
<dbReference type="RefSeq" id="XP_032815376.1">
    <property type="nucleotide sequence ID" value="XM_032959485.1"/>
</dbReference>
<comment type="pathway">
    <text evidence="2">Protein modification; protein ubiquitination.</text>
</comment>
<dbReference type="GO" id="GO:0005634">
    <property type="term" value="C:nucleus"/>
    <property type="evidence" value="ECO:0007669"/>
    <property type="project" value="UniProtKB-SubCell"/>
</dbReference>
<proteinExistence type="predicted"/>
<dbReference type="InterPro" id="IPR001810">
    <property type="entry name" value="F-box_dom"/>
</dbReference>
<gene>
    <name evidence="7" type="primary">LOC116945205</name>
</gene>
<dbReference type="SUPFAM" id="SSF81383">
    <property type="entry name" value="F-box domain"/>
    <property type="match status" value="1"/>
</dbReference>
<dbReference type="Gene3D" id="1.20.1280.50">
    <property type="match status" value="1"/>
</dbReference>
<dbReference type="PROSITE" id="PS50181">
    <property type="entry name" value="FBOX"/>
    <property type="match status" value="1"/>
</dbReference>
<dbReference type="GO" id="GO:0016567">
    <property type="term" value="P:protein ubiquitination"/>
    <property type="evidence" value="ECO:0007669"/>
    <property type="project" value="TreeGrafter"/>
</dbReference>
<reference evidence="7" key="1">
    <citation type="submission" date="2025-08" db="UniProtKB">
        <authorList>
            <consortium name="RefSeq"/>
        </authorList>
    </citation>
    <scope>IDENTIFICATION</scope>
    <source>
        <tissue evidence="7">Sperm</tissue>
    </source>
</reference>
<dbReference type="Proteomes" id="UP001318040">
    <property type="component" value="Chromosome 23"/>
</dbReference>
<evidence type="ECO:0000313" key="7">
    <source>
        <dbReference type="RefSeq" id="XP_032815376.1"/>
    </source>
</evidence>
<dbReference type="InterPro" id="IPR040394">
    <property type="entry name" value="FBX25/32"/>
</dbReference>
<keyword evidence="4" id="KW-0539">Nucleus</keyword>
<dbReference type="InterPro" id="IPR036047">
    <property type="entry name" value="F-box-like_dom_sf"/>
</dbReference>
<dbReference type="GO" id="GO:0019005">
    <property type="term" value="C:SCF ubiquitin ligase complex"/>
    <property type="evidence" value="ECO:0007669"/>
    <property type="project" value="TreeGrafter"/>
</dbReference>
<feature type="domain" description="F-box" evidence="5">
    <location>
        <begin position="231"/>
        <end position="278"/>
    </location>
</feature>
<dbReference type="KEGG" id="pmrn:116945205"/>
<evidence type="ECO:0000256" key="4">
    <source>
        <dbReference type="ARBA" id="ARBA00023242"/>
    </source>
</evidence>
<dbReference type="Pfam" id="PF12937">
    <property type="entry name" value="F-box-like"/>
    <property type="match status" value="1"/>
</dbReference>
<protein>
    <submittedName>
        <fullName evidence="7">F-box only protein 32-like isoform X1</fullName>
    </submittedName>
</protein>
<dbReference type="GeneID" id="116945205"/>
<keyword evidence="6" id="KW-1185">Reference proteome</keyword>
<dbReference type="PANTHER" id="PTHR13123">
    <property type="entry name" value="LD30288P"/>
    <property type="match status" value="1"/>
</dbReference>
<evidence type="ECO:0000313" key="6">
    <source>
        <dbReference type="Proteomes" id="UP001318040"/>
    </source>
</evidence>